<accession>A0ABZ1APM9</accession>
<keyword evidence="3" id="KW-1185">Reference proteome</keyword>
<evidence type="ECO:0000313" key="3">
    <source>
        <dbReference type="Proteomes" id="UP001626593"/>
    </source>
</evidence>
<feature type="region of interest" description="Disordered" evidence="1">
    <location>
        <begin position="17"/>
        <end position="40"/>
    </location>
</feature>
<reference evidence="2 3" key="1">
    <citation type="submission" date="2023-12" db="EMBL/GenBank/DDBJ databases">
        <title>A. evansii MAY27, complete genome.</title>
        <authorList>
            <person name="Wang Y."/>
        </authorList>
    </citation>
    <scope>NUCLEOTIDE SEQUENCE [LARGE SCALE GENOMIC DNA]</scope>
    <source>
        <strain evidence="2 3">MAY27</strain>
    </source>
</reference>
<evidence type="ECO:0000256" key="1">
    <source>
        <dbReference type="SAM" id="MobiDB-lite"/>
    </source>
</evidence>
<dbReference type="RefSeq" id="WP_169128487.1">
    <property type="nucleotide sequence ID" value="NZ_CAWPLS010000133.1"/>
</dbReference>
<name>A0ABZ1APM9_AROEV</name>
<gene>
    <name evidence="2" type="ORF">U5817_05015</name>
</gene>
<evidence type="ECO:0000313" key="2">
    <source>
        <dbReference type="EMBL" id="WRL47420.1"/>
    </source>
</evidence>
<protein>
    <submittedName>
        <fullName evidence="2">Uncharacterized protein</fullName>
    </submittedName>
</protein>
<dbReference type="Proteomes" id="UP001626593">
    <property type="component" value="Chromosome"/>
</dbReference>
<proteinExistence type="predicted"/>
<dbReference type="EMBL" id="CP141259">
    <property type="protein sequence ID" value="WRL47420.1"/>
    <property type="molecule type" value="Genomic_DNA"/>
</dbReference>
<organism evidence="2 3">
    <name type="scientific">Aromatoleum evansii</name>
    <name type="common">Azoarcus evansii</name>
    <dbReference type="NCBI Taxonomy" id="59406"/>
    <lineage>
        <taxon>Bacteria</taxon>
        <taxon>Pseudomonadati</taxon>
        <taxon>Pseudomonadota</taxon>
        <taxon>Betaproteobacteria</taxon>
        <taxon>Rhodocyclales</taxon>
        <taxon>Rhodocyclaceae</taxon>
        <taxon>Aromatoleum</taxon>
    </lineage>
</organism>
<feature type="compositionally biased region" description="Basic and acidic residues" evidence="1">
    <location>
        <begin position="19"/>
        <end position="28"/>
    </location>
</feature>
<feature type="compositionally biased region" description="Low complexity" evidence="1">
    <location>
        <begin position="29"/>
        <end position="39"/>
    </location>
</feature>
<sequence>MKKTDLEKLNGLKIRSRMKNTDTPDRFAKASGGANAGAGVNPLVAKLLRKGLDDQGKA</sequence>